<reference evidence="3 4" key="1">
    <citation type="submission" date="2020-06" db="EMBL/GenBank/DDBJ databases">
        <title>Actinomadura xiongansis sp. nov., isolated from soil of Baiyangdian.</title>
        <authorList>
            <person name="Zhang X."/>
        </authorList>
    </citation>
    <scope>NUCLEOTIDE SEQUENCE [LARGE SCALE GENOMIC DNA]</scope>
    <source>
        <strain evidence="3 4">HBUM206468</strain>
    </source>
</reference>
<keyword evidence="2" id="KW-0472">Membrane</keyword>
<feature type="compositionally biased region" description="Low complexity" evidence="1">
    <location>
        <begin position="1"/>
        <end position="20"/>
    </location>
</feature>
<dbReference type="EMBL" id="JABVEC010000010">
    <property type="protein sequence ID" value="MBC6466851.1"/>
    <property type="molecule type" value="Genomic_DNA"/>
</dbReference>
<dbReference type="Proteomes" id="UP000805614">
    <property type="component" value="Unassembled WGS sequence"/>
</dbReference>
<evidence type="ECO:0000313" key="4">
    <source>
        <dbReference type="Proteomes" id="UP000805614"/>
    </source>
</evidence>
<name>A0ABR7LPV7_9ACTN</name>
<evidence type="ECO:0008006" key="5">
    <source>
        <dbReference type="Google" id="ProtNLM"/>
    </source>
</evidence>
<feature type="transmembrane region" description="Helical" evidence="2">
    <location>
        <begin position="43"/>
        <end position="61"/>
    </location>
</feature>
<feature type="compositionally biased region" description="Pro residues" evidence="1">
    <location>
        <begin position="21"/>
        <end position="32"/>
    </location>
</feature>
<proteinExistence type="predicted"/>
<keyword evidence="4" id="KW-1185">Reference proteome</keyword>
<feature type="region of interest" description="Disordered" evidence="1">
    <location>
        <begin position="1"/>
        <end position="36"/>
    </location>
</feature>
<keyword evidence="2" id="KW-1133">Transmembrane helix</keyword>
<sequence>MAQQPPAHQPQAAPFQHQPGYQPPHPQYPGPPQAGRRSGRLRGILIVVAVLGLGGIGSYAWDVMTGDPDTAEVGDCLIDDRHPEDVKIVKCDDPKAAFKVEGKVEDVAERTFDADADNTVCKDHPAAETSFWSGFRGRYGTVLCLSKVK</sequence>
<comment type="caution">
    <text evidence="3">The sequence shown here is derived from an EMBL/GenBank/DDBJ whole genome shotgun (WGS) entry which is preliminary data.</text>
</comment>
<gene>
    <name evidence="3" type="ORF">HKK74_15265</name>
</gene>
<accession>A0ABR7LPV7</accession>
<evidence type="ECO:0000256" key="2">
    <source>
        <dbReference type="SAM" id="Phobius"/>
    </source>
</evidence>
<evidence type="ECO:0000256" key="1">
    <source>
        <dbReference type="SAM" id="MobiDB-lite"/>
    </source>
</evidence>
<keyword evidence="2" id="KW-0812">Transmembrane</keyword>
<dbReference type="RefSeq" id="WP_187243869.1">
    <property type="nucleotide sequence ID" value="NZ_BAAAOK010000027.1"/>
</dbReference>
<organism evidence="3 4">
    <name type="scientific">Actinomadura alba</name>
    <dbReference type="NCBI Taxonomy" id="406431"/>
    <lineage>
        <taxon>Bacteria</taxon>
        <taxon>Bacillati</taxon>
        <taxon>Actinomycetota</taxon>
        <taxon>Actinomycetes</taxon>
        <taxon>Streptosporangiales</taxon>
        <taxon>Thermomonosporaceae</taxon>
        <taxon>Actinomadura</taxon>
    </lineage>
</organism>
<protein>
    <recommendedName>
        <fullName evidence="5">Septum formation-related domain-containing protein</fullName>
    </recommendedName>
</protein>
<evidence type="ECO:0000313" key="3">
    <source>
        <dbReference type="EMBL" id="MBC6466851.1"/>
    </source>
</evidence>